<evidence type="ECO:0000313" key="3">
    <source>
        <dbReference type="Proteomes" id="UP001172101"/>
    </source>
</evidence>
<evidence type="ECO:0000256" key="1">
    <source>
        <dbReference type="SAM" id="MobiDB-lite"/>
    </source>
</evidence>
<dbReference type="EMBL" id="JAUIRO010000002">
    <property type="protein sequence ID" value="KAK0728059.1"/>
    <property type="molecule type" value="Genomic_DNA"/>
</dbReference>
<dbReference type="AlphaFoldDB" id="A0AA40E4Q2"/>
<proteinExistence type="predicted"/>
<feature type="non-terminal residue" evidence="2">
    <location>
        <position position="272"/>
    </location>
</feature>
<dbReference type="InterPro" id="IPR052895">
    <property type="entry name" value="HetReg/Transcr_Mod"/>
</dbReference>
<evidence type="ECO:0008006" key="4">
    <source>
        <dbReference type="Google" id="ProtNLM"/>
    </source>
</evidence>
<name>A0AA40E4Q2_9PEZI</name>
<dbReference type="GeneID" id="85329751"/>
<protein>
    <recommendedName>
        <fullName evidence="4">Heterokaryon incompatibility domain-containing protein</fullName>
    </recommendedName>
</protein>
<keyword evidence="3" id="KW-1185">Reference proteome</keyword>
<comment type="caution">
    <text evidence="2">The sequence shown here is derived from an EMBL/GenBank/DDBJ whole genome shotgun (WGS) entry which is preliminary data.</text>
</comment>
<feature type="compositionally biased region" description="Basic residues" evidence="1">
    <location>
        <begin position="9"/>
        <end position="27"/>
    </location>
</feature>
<feature type="region of interest" description="Disordered" evidence="1">
    <location>
        <begin position="1"/>
        <end position="27"/>
    </location>
</feature>
<evidence type="ECO:0000313" key="2">
    <source>
        <dbReference type="EMBL" id="KAK0728059.1"/>
    </source>
</evidence>
<accession>A0AA40E4Q2</accession>
<organism evidence="2 3">
    <name type="scientific">Lasiosphaeria miniovina</name>
    <dbReference type="NCBI Taxonomy" id="1954250"/>
    <lineage>
        <taxon>Eukaryota</taxon>
        <taxon>Fungi</taxon>
        <taxon>Dikarya</taxon>
        <taxon>Ascomycota</taxon>
        <taxon>Pezizomycotina</taxon>
        <taxon>Sordariomycetes</taxon>
        <taxon>Sordariomycetidae</taxon>
        <taxon>Sordariales</taxon>
        <taxon>Lasiosphaeriaceae</taxon>
        <taxon>Lasiosphaeria</taxon>
    </lineage>
</organism>
<reference evidence="2" key="1">
    <citation type="submission" date="2023-06" db="EMBL/GenBank/DDBJ databases">
        <title>Genome-scale phylogeny and comparative genomics of the fungal order Sordariales.</title>
        <authorList>
            <consortium name="Lawrence Berkeley National Laboratory"/>
            <person name="Hensen N."/>
            <person name="Bonometti L."/>
            <person name="Westerberg I."/>
            <person name="Brannstrom I.O."/>
            <person name="Guillou S."/>
            <person name="Cros-Aarteil S."/>
            <person name="Calhoun S."/>
            <person name="Haridas S."/>
            <person name="Kuo A."/>
            <person name="Mondo S."/>
            <person name="Pangilinan J."/>
            <person name="Riley R."/>
            <person name="LaButti K."/>
            <person name="Andreopoulos B."/>
            <person name="Lipzen A."/>
            <person name="Chen C."/>
            <person name="Yanf M."/>
            <person name="Daum C."/>
            <person name="Ng V."/>
            <person name="Clum A."/>
            <person name="Steindorff A."/>
            <person name="Ohm R."/>
            <person name="Martin F."/>
            <person name="Silar P."/>
            <person name="Natvig D."/>
            <person name="Lalanne C."/>
            <person name="Gautier V."/>
            <person name="Ament-velasquez S.L."/>
            <person name="Kruys A."/>
            <person name="Hutchinson M.I."/>
            <person name="Powell A.J."/>
            <person name="Barry K."/>
            <person name="Miller A.N."/>
            <person name="Grigoriev I.V."/>
            <person name="Debuchy R."/>
            <person name="Gladieux P."/>
            <person name="Thoren M.H."/>
            <person name="Johannesson H."/>
        </authorList>
    </citation>
    <scope>NUCLEOTIDE SEQUENCE</scope>
    <source>
        <strain evidence="2">SMH2392-1A</strain>
    </source>
</reference>
<dbReference type="PANTHER" id="PTHR24148:SF78">
    <property type="entry name" value="HETEROKARYON INCOMPATIBILITY DOMAIN-CONTAINING PROTEIN"/>
    <property type="match status" value="1"/>
</dbReference>
<sequence length="272" mass="30213">MAKIYAKASRGRRLARRGGRKQRRSTRVHAHFVLEPAAADEANKPAIIKLLQRPWFQRIWVLQEVAAARHIVIRCGSTEMGGHAFCSALGVLKPFYSTIPSLQGLIPPITHQVRDAIFRPKYNLIQQGAFSLSIHLLGELVDMFHTREATEALDKVYALLGMSSGDPSAEGLSADYIASWKTVFKKLIAYSLSTQASVETWDGKDVALIKGKGYVLGSVSRVEDTTQDSRVRVTWNRHSHDTKVQSFILWASAKSLQPGDFICLFQGASHPT</sequence>
<dbReference type="RefSeq" id="XP_060300914.1">
    <property type="nucleotide sequence ID" value="XM_060446481.1"/>
</dbReference>
<gene>
    <name evidence="2" type="ORF">B0T26DRAFT_767047</name>
</gene>
<dbReference type="PANTHER" id="PTHR24148">
    <property type="entry name" value="ANKYRIN REPEAT DOMAIN-CONTAINING PROTEIN 39 HOMOLOG-RELATED"/>
    <property type="match status" value="1"/>
</dbReference>
<dbReference type="Proteomes" id="UP001172101">
    <property type="component" value="Unassembled WGS sequence"/>
</dbReference>